<sequence length="118" mass="12439">MGRWSVPVVLALLCAAQFMVVLDVSVVNVALPSIQHALGFDARHLAWVGNAYALSLGGLLLVGGRLADLYGHRRVFSAGLVVFTVASLGGGQAGQPDRHVDKQDRPPGQVLGQRTADQ</sequence>
<name>A0A2W2H823_9ACTN</name>
<feature type="transmembrane region" description="Helical" evidence="8">
    <location>
        <begin position="44"/>
        <end position="63"/>
    </location>
</feature>
<dbReference type="SUPFAM" id="SSF103473">
    <property type="entry name" value="MFS general substrate transporter"/>
    <property type="match status" value="1"/>
</dbReference>
<dbReference type="GO" id="GO:0022857">
    <property type="term" value="F:transmembrane transporter activity"/>
    <property type="evidence" value="ECO:0007669"/>
    <property type="project" value="InterPro"/>
</dbReference>
<evidence type="ECO:0000256" key="8">
    <source>
        <dbReference type="SAM" id="Phobius"/>
    </source>
</evidence>
<keyword evidence="4 8" id="KW-0812">Transmembrane</keyword>
<dbReference type="GO" id="GO:0005886">
    <property type="term" value="C:plasma membrane"/>
    <property type="evidence" value="ECO:0007669"/>
    <property type="project" value="UniProtKB-SubCell"/>
</dbReference>
<evidence type="ECO:0000313" key="11">
    <source>
        <dbReference type="Proteomes" id="UP000248544"/>
    </source>
</evidence>
<dbReference type="InterPro" id="IPR011701">
    <property type="entry name" value="MFS"/>
</dbReference>
<keyword evidence="2" id="KW-0813">Transport</keyword>
<evidence type="ECO:0000256" key="4">
    <source>
        <dbReference type="ARBA" id="ARBA00022692"/>
    </source>
</evidence>
<comment type="subcellular location">
    <subcellularLocation>
        <location evidence="1">Cell membrane</location>
        <topology evidence="1">Multi-pass membrane protein</topology>
    </subcellularLocation>
</comment>
<dbReference type="AlphaFoldDB" id="A0A2W2H823"/>
<evidence type="ECO:0000256" key="2">
    <source>
        <dbReference type="ARBA" id="ARBA00022448"/>
    </source>
</evidence>
<dbReference type="InterPro" id="IPR036259">
    <property type="entry name" value="MFS_trans_sf"/>
</dbReference>
<evidence type="ECO:0000259" key="9">
    <source>
        <dbReference type="PROSITE" id="PS50850"/>
    </source>
</evidence>
<feature type="non-terminal residue" evidence="10">
    <location>
        <position position="118"/>
    </location>
</feature>
<dbReference type="PANTHER" id="PTHR42718">
    <property type="entry name" value="MAJOR FACILITATOR SUPERFAMILY MULTIDRUG TRANSPORTER MFSC"/>
    <property type="match status" value="1"/>
</dbReference>
<dbReference type="PROSITE" id="PS50850">
    <property type="entry name" value="MFS"/>
    <property type="match status" value="1"/>
</dbReference>
<dbReference type="EMBL" id="POUA01000004">
    <property type="protein sequence ID" value="PZG56672.1"/>
    <property type="molecule type" value="Genomic_DNA"/>
</dbReference>
<gene>
    <name evidence="10" type="ORF">C1I98_00850</name>
</gene>
<evidence type="ECO:0000256" key="6">
    <source>
        <dbReference type="ARBA" id="ARBA00023136"/>
    </source>
</evidence>
<keyword evidence="11" id="KW-1185">Reference proteome</keyword>
<feature type="domain" description="Major facilitator superfamily (MFS) profile" evidence="9">
    <location>
        <begin position="9"/>
        <end position="118"/>
    </location>
</feature>
<proteinExistence type="predicted"/>
<accession>A0A2W2H823</accession>
<dbReference type="Proteomes" id="UP000248544">
    <property type="component" value="Unassembled WGS sequence"/>
</dbReference>
<dbReference type="PANTHER" id="PTHR42718:SF46">
    <property type="entry name" value="BLR6921 PROTEIN"/>
    <property type="match status" value="1"/>
</dbReference>
<reference evidence="10 11" key="1">
    <citation type="submission" date="2018-01" db="EMBL/GenBank/DDBJ databases">
        <title>Draft genome sequence of Sphaerisporangium sp. 7K107.</title>
        <authorList>
            <person name="Sahin N."/>
            <person name="Saygin H."/>
            <person name="Ay H."/>
        </authorList>
    </citation>
    <scope>NUCLEOTIDE SEQUENCE [LARGE SCALE GENOMIC DNA]</scope>
    <source>
        <strain evidence="10 11">7K107</strain>
    </source>
</reference>
<feature type="region of interest" description="Disordered" evidence="7">
    <location>
        <begin position="90"/>
        <end position="118"/>
    </location>
</feature>
<dbReference type="RefSeq" id="WP_146607214.1">
    <property type="nucleotide sequence ID" value="NZ_POUA01000004.1"/>
</dbReference>
<dbReference type="Gene3D" id="1.20.1720.10">
    <property type="entry name" value="Multidrug resistance protein D"/>
    <property type="match status" value="1"/>
</dbReference>
<dbReference type="Pfam" id="PF07690">
    <property type="entry name" value="MFS_1"/>
    <property type="match status" value="1"/>
</dbReference>
<keyword evidence="6 8" id="KW-0472">Membrane</keyword>
<keyword evidence="5 8" id="KW-1133">Transmembrane helix</keyword>
<comment type="caution">
    <text evidence="10">The sequence shown here is derived from an EMBL/GenBank/DDBJ whole genome shotgun (WGS) entry which is preliminary data.</text>
</comment>
<organism evidence="10 11">
    <name type="scientific">Spongiactinospora gelatinilytica</name>
    <dbReference type="NCBI Taxonomy" id="2666298"/>
    <lineage>
        <taxon>Bacteria</taxon>
        <taxon>Bacillati</taxon>
        <taxon>Actinomycetota</taxon>
        <taxon>Actinomycetes</taxon>
        <taxon>Streptosporangiales</taxon>
        <taxon>Streptosporangiaceae</taxon>
        <taxon>Spongiactinospora</taxon>
    </lineage>
</organism>
<dbReference type="InterPro" id="IPR020846">
    <property type="entry name" value="MFS_dom"/>
</dbReference>
<evidence type="ECO:0000256" key="5">
    <source>
        <dbReference type="ARBA" id="ARBA00022989"/>
    </source>
</evidence>
<protein>
    <recommendedName>
        <fullName evidence="9">Major facilitator superfamily (MFS) profile domain-containing protein</fullName>
    </recommendedName>
</protein>
<evidence type="ECO:0000256" key="7">
    <source>
        <dbReference type="SAM" id="MobiDB-lite"/>
    </source>
</evidence>
<keyword evidence="3" id="KW-1003">Cell membrane</keyword>
<feature type="compositionally biased region" description="Basic and acidic residues" evidence="7">
    <location>
        <begin position="96"/>
        <end position="105"/>
    </location>
</feature>
<evidence type="ECO:0000256" key="3">
    <source>
        <dbReference type="ARBA" id="ARBA00022475"/>
    </source>
</evidence>
<evidence type="ECO:0000313" key="10">
    <source>
        <dbReference type="EMBL" id="PZG56672.1"/>
    </source>
</evidence>
<feature type="transmembrane region" description="Helical" evidence="8">
    <location>
        <begin position="75"/>
        <end position="94"/>
    </location>
</feature>
<evidence type="ECO:0000256" key="1">
    <source>
        <dbReference type="ARBA" id="ARBA00004651"/>
    </source>
</evidence>